<proteinExistence type="evidence at transcript level"/>
<accession>A0A0K8TL05</accession>
<name>A0A0K8TL05_TABBR</name>
<evidence type="ECO:0000313" key="1">
    <source>
        <dbReference type="EMBL" id="JAI14848.1"/>
    </source>
</evidence>
<dbReference type="AlphaFoldDB" id="A0A0K8TL05"/>
<dbReference type="EMBL" id="GDAI01002755">
    <property type="protein sequence ID" value="JAI14848.1"/>
    <property type="molecule type" value="mRNA"/>
</dbReference>
<protein>
    <submittedName>
        <fullName evidence="1">Uncharacterized protein</fullName>
    </submittedName>
</protein>
<sequence length="122" mass="14417">EDFDKNLSKTELLNSWIRNFRCKRISMKRKRRGGDLRVCAILTTALLSAEEELRKKQQNRALKWSQIQTNFYKNFETTHHDVVQKQDGESEKRDMEELWNGELNGLNSFINSLSQIKTSVVR</sequence>
<organism evidence="1">
    <name type="scientific">Tabanus bromius</name>
    <name type="common">Band-eyed brown horse fly</name>
    <dbReference type="NCBI Taxonomy" id="304241"/>
    <lineage>
        <taxon>Eukaryota</taxon>
        <taxon>Metazoa</taxon>
        <taxon>Ecdysozoa</taxon>
        <taxon>Arthropoda</taxon>
        <taxon>Hexapoda</taxon>
        <taxon>Insecta</taxon>
        <taxon>Pterygota</taxon>
        <taxon>Neoptera</taxon>
        <taxon>Endopterygota</taxon>
        <taxon>Diptera</taxon>
        <taxon>Brachycera</taxon>
        <taxon>Tabanomorpha</taxon>
        <taxon>Tabanoidea</taxon>
        <taxon>Tabanidae</taxon>
        <taxon>Tabanus</taxon>
    </lineage>
</organism>
<reference evidence="1" key="1">
    <citation type="journal article" date="2015" name="Insect Biochem. Mol. Biol.">
        <title>An insight into the sialome of the horse fly, Tabanus bromius.</title>
        <authorList>
            <person name="Ribeiro J.M."/>
            <person name="Kazimirova M."/>
            <person name="Takac P."/>
            <person name="Andersen J.F."/>
            <person name="Francischetti I.M."/>
        </authorList>
    </citation>
    <scope>NUCLEOTIDE SEQUENCE</scope>
</reference>
<feature type="non-terminal residue" evidence="1">
    <location>
        <position position="1"/>
    </location>
</feature>